<gene>
    <name evidence="3" type="ORF">E1I18_00895</name>
</gene>
<dbReference type="Proteomes" id="UP000320801">
    <property type="component" value="Unassembled WGS sequence"/>
</dbReference>
<evidence type="ECO:0000259" key="2">
    <source>
        <dbReference type="Pfam" id="PF04200"/>
    </source>
</evidence>
<dbReference type="OrthoDB" id="8569at2093"/>
<dbReference type="EMBL" id="SMDN01000003">
    <property type="protein sequence ID" value="TQC54002.1"/>
    <property type="molecule type" value="Genomic_DNA"/>
</dbReference>
<accession>A0A507SXL8</accession>
<dbReference type="AlphaFoldDB" id="A0A507SXL8"/>
<organism evidence="3 4">
    <name type="scientific">Mycoplasmopsis mucosicanis</name>
    <dbReference type="NCBI Taxonomy" id="458208"/>
    <lineage>
        <taxon>Bacteria</taxon>
        <taxon>Bacillati</taxon>
        <taxon>Mycoplasmatota</taxon>
        <taxon>Mycoplasmoidales</taxon>
        <taxon>Metamycoplasmataceae</taxon>
        <taxon>Mycoplasmopsis</taxon>
    </lineage>
</organism>
<keyword evidence="4" id="KW-1185">Reference proteome</keyword>
<dbReference type="Pfam" id="PF04200">
    <property type="entry name" value="Lipoprotein_17"/>
    <property type="match status" value="2"/>
</dbReference>
<dbReference type="PROSITE" id="PS51257">
    <property type="entry name" value="PROKAR_LIPOPROTEIN"/>
    <property type="match status" value="1"/>
</dbReference>
<evidence type="ECO:0000313" key="4">
    <source>
        <dbReference type="Proteomes" id="UP000320801"/>
    </source>
</evidence>
<evidence type="ECO:0000256" key="1">
    <source>
        <dbReference type="SAM" id="SignalP"/>
    </source>
</evidence>
<feature type="domain" description="Lipoprotein-associated type-17" evidence="2">
    <location>
        <begin position="355"/>
        <end position="436"/>
    </location>
</feature>
<keyword evidence="1" id="KW-0732">Signal</keyword>
<dbReference type="RefSeq" id="WP_141483731.1">
    <property type="nucleotide sequence ID" value="NZ_SMDN01000003.1"/>
</dbReference>
<comment type="caution">
    <text evidence="3">The sequence shown here is derived from an EMBL/GenBank/DDBJ whole genome shotgun (WGS) entry which is preliminary data.</text>
</comment>
<feature type="chain" id="PRO_5021399960" description="Lipoprotein-associated type-17 domain-containing protein" evidence="1">
    <location>
        <begin position="25"/>
        <end position="762"/>
    </location>
</feature>
<dbReference type="InterPro" id="IPR007326">
    <property type="entry name" value="Lipoprotein-assoc_dom"/>
</dbReference>
<reference evidence="3 4" key="1">
    <citation type="submission" date="2019-03" db="EMBL/GenBank/DDBJ databases">
        <title>Characterization of a novel Mycoplasma cynos real-time PCR assay.</title>
        <authorList>
            <person name="Tallmadge R.L."/>
            <person name="Mitchell P.K."/>
            <person name="Goodman L."/>
        </authorList>
    </citation>
    <scope>NUCLEOTIDE SEQUENCE [LARGE SCALE GENOMIC DNA]</scope>
    <source>
        <strain evidence="3 4">1642</strain>
    </source>
</reference>
<sequence length="762" mass="85943">MRKRKFAILSILTVSSIATPVLSAACNDITKSTKDYTKLVMVSVENASQKFAKDIQKQDIRVFSTDKSLTLQLSDVVVSKDNKKITIAIKVVDNSTKTETTITKELSGFKTQNKTPIAKDYNKLVSVSVDDASSKHANEIKKEDVKISSNDKDLSFEISSLNVSEDKTKVIVVIKVVDNSTKTQTTITKELSGFKSEKHSEPIEPKITDEKQKQHQAQVEQAYKTFKEHTKINISKKSWEFLSKASDKSIIYYDSKTKSFYEKPFDTNNIDVDRNLLFKLDSNAIVPEDLSVALPEGDQSDSHIYDKVSLVKQDGKFGIKFRISESKLDKHTLPLPNKVEQSNLFSIKDPTEQEVDQVLNNLTIDYPNKANTSVEDVNPLKLILPRLKGFNDVKVINIERNPLEGKVIVEVKLTWMIGNDKLESKSRKIEISGFKKLTFDEILNGIQLNYEGEKVKTLPSQVTNDKIKVLKDALPLDDYINVSFKLIPNDAAGSLTIEATFKIGKELRVKNFSIDGFKKIATLEQILNEYSGPTLKNNKDRSQIFTSQVEKEMIELPAIDSNTHISVQIEKVEVNRSDVSKLNVTLVFSNSQTKESKKKVYVLESFKITGDVATQLAENKMVPLFVFKGEQNAKDKIKEYLKNGQNRVLLKFQSGKFYTKDPKTKKDIELKGLVFNPELEKDWPNYGKIIITHGRFKSLASANAESGKVLSRNNDGVDLVLENNNVKLKFKTLQRGNIVGPKTYEIVLFDSTTTPHTSNKTK</sequence>
<evidence type="ECO:0000313" key="3">
    <source>
        <dbReference type="EMBL" id="TQC54002.1"/>
    </source>
</evidence>
<protein>
    <recommendedName>
        <fullName evidence="2">Lipoprotein-associated type-17 domain-containing protein</fullName>
    </recommendedName>
</protein>
<name>A0A507SXL8_9BACT</name>
<proteinExistence type="predicted"/>
<feature type="domain" description="Lipoprotein-associated type-17" evidence="2">
    <location>
        <begin position="449"/>
        <end position="519"/>
    </location>
</feature>
<feature type="signal peptide" evidence="1">
    <location>
        <begin position="1"/>
        <end position="24"/>
    </location>
</feature>